<dbReference type="Proteomes" id="UP000805704">
    <property type="component" value="Chromosome 16"/>
</dbReference>
<organism evidence="1 2">
    <name type="scientific">Nibea albiflora</name>
    <name type="common">Yellow drum</name>
    <name type="synonym">Corvina albiflora</name>
    <dbReference type="NCBI Taxonomy" id="240163"/>
    <lineage>
        <taxon>Eukaryota</taxon>
        <taxon>Metazoa</taxon>
        <taxon>Chordata</taxon>
        <taxon>Craniata</taxon>
        <taxon>Vertebrata</taxon>
        <taxon>Euteleostomi</taxon>
        <taxon>Actinopterygii</taxon>
        <taxon>Neopterygii</taxon>
        <taxon>Teleostei</taxon>
        <taxon>Neoteleostei</taxon>
        <taxon>Acanthomorphata</taxon>
        <taxon>Eupercaria</taxon>
        <taxon>Sciaenidae</taxon>
        <taxon>Nibea</taxon>
    </lineage>
</organism>
<evidence type="ECO:0000313" key="1">
    <source>
        <dbReference type="EMBL" id="KAG8010214.1"/>
    </source>
</evidence>
<comment type="caution">
    <text evidence="1">The sequence shown here is derived from an EMBL/GenBank/DDBJ whole genome shotgun (WGS) entry which is preliminary data.</text>
</comment>
<dbReference type="EMBL" id="CM024804">
    <property type="protein sequence ID" value="KAG8010214.1"/>
    <property type="molecule type" value="Genomic_DNA"/>
</dbReference>
<accession>A0ACB7F6Q5</accession>
<gene>
    <name evidence="1" type="primary">COLEC10</name>
    <name evidence="1" type="ORF">GBF38_014434</name>
</gene>
<feature type="non-terminal residue" evidence="1">
    <location>
        <position position="1"/>
    </location>
</feature>
<proteinExistence type="predicted"/>
<sequence length="478" mass="53598">GDKGDTGLDGPSGLKGKSGTTCDCGRYRKVVGQLDVNVSKLRNAVKFVKNVILGLKETEERYYLLVKDPKRFREASMNCKLRGGSLAMPKTSNTNRLMADYVSQAGLTRVYIGVQARSKDTDGPSSFVFADSSPLQGFASWSPDDDLHIHTNSTCVELLSTGTWGHVECEATMFFIYTSAISHWDTKFEKVLYEISKSRDDLRDERDQLKIQCSNLTKEMESLQSQYNTVAASRDKLQEEINMLTVNNRTDKPCKHGWAKFNNKCYYVSPNGVTKNWENSRKDCREKGADLVIITTKEELDFVSGRNAVSWIGLRRGESEDVWKWVDGTDLLFGALVWILVASSNVPVPLLQGWVMFVSVTAFFLSSAYLTLLLTGLADRINTDWNFLDVFYHFLALLFYFAAFVLEAATTAANGGAHIKPLINSTDTVMCITYPRGNIFTVLHGNQYSINVAATIFAFVVTLCYGCSMVMGFKRWRM</sequence>
<name>A0ACB7F6Q5_NIBAL</name>
<evidence type="ECO:0000313" key="2">
    <source>
        <dbReference type="Proteomes" id="UP000805704"/>
    </source>
</evidence>
<keyword evidence="2" id="KW-1185">Reference proteome</keyword>
<protein>
    <submittedName>
        <fullName evidence="1">Collectin-10</fullName>
    </submittedName>
</protein>
<reference evidence="1" key="1">
    <citation type="submission" date="2020-04" db="EMBL/GenBank/DDBJ databases">
        <title>A chromosome-scale assembly and high-density genetic map of the yellow drum (Nibea albiflora) genome.</title>
        <authorList>
            <person name="Xu D."/>
            <person name="Zhang W."/>
            <person name="Chen R."/>
            <person name="Tan P."/>
            <person name="Wang L."/>
            <person name="Song H."/>
            <person name="Tian L."/>
            <person name="Zhu Q."/>
            <person name="Wang B."/>
        </authorList>
    </citation>
    <scope>NUCLEOTIDE SEQUENCE</scope>
    <source>
        <strain evidence="1">ZJHYS-2018</strain>
    </source>
</reference>